<evidence type="ECO:0000256" key="2">
    <source>
        <dbReference type="ARBA" id="ARBA00022679"/>
    </source>
</evidence>
<evidence type="ECO:0000256" key="3">
    <source>
        <dbReference type="ARBA" id="ARBA00022691"/>
    </source>
</evidence>
<name>A0ABP4V6R4_9MICO</name>
<comment type="similarity">
    <text evidence="5">Belongs to the class I-like SAM-binding methyltransferase superfamily. rRNA adenine N(6)-methyltransferase family.</text>
</comment>
<dbReference type="Gene3D" id="3.40.50.150">
    <property type="entry name" value="Vaccinia Virus protein VP39"/>
    <property type="match status" value="1"/>
</dbReference>
<sequence>MPASEQGRRASRRDWGWHPLRADWAARVVEGAPVRAGDLVLDLGAGTGALTAPLLDAGARVVAVELHPGRAAALRRRFADAPVRVVAHDLADLRLPGRPFRVVSNPPYQLSTAVLRTLLSTDRLLSADLVLQAGAARRLAAAPPGARHARRFVLDVGPPVPRRAFHPPPRVDSAVLRVRRR</sequence>
<dbReference type="CDD" id="cd02440">
    <property type="entry name" value="AdoMet_MTases"/>
    <property type="match status" value="1"/>
</dbReference>
<feature type="domain" description="Ribosomal RNA adenine methylase transferase N-terminal" evidence="6">
    <location>
        <begin position="24"/>
        <end position="181"/>
    </location>
</feature>
<evidence type="ECO:0000313" key="8">
    <source>
        <dbReference type="Proteomes" id="UP001501138"/>
    </source>
</evidence>
<feature type="binding site" evidence="5">
    <location>
        <position position="89"/>
    </location>
    <ligand>
        <name>S-adenosyl-L-methionine</name>
        <dbReference type="ChEBI" id="CHEBI:59789"/>
    </ligand>
</feature>
<keyword evidence="2 5" id="KW-0808">Transferase</keyword>
<dbReference type="SMART" id="SM00650">
    <property type="entry name" value="rADc"/>
    <property type="match status" value="1"/>
</dbReference>
<keyword evidence="1 5" id="KW-0489">Methyltransferase</keyword>
<keyword evidence="3 5" id="KW-0949">S-adenosyl-L-methionine</keyword>
<evidence type="ECO:0000313" key="7">
    <source>
        <dbReference type="EMBL" id="GAA1718859.1"/>
    </source>
</evidence>
<reference evidence="8" key="1">
    <citation type="journal article" date="2019" name="Int. J. Syst. Evol. Microbiol.">
        <title>The Global Catalogue of Microorganisms (GCM) 10K type strain sequencing project: providing services to taxonomists for standard genome sequencing and annotation.</title>
        <authorList>
            <consortium name="The Broad Institute Genomics Platform"/>
            <consortium name="The Broad Institute Genome Sequencing Center for Infectious Disease"/>
            <person name="Wu L."/>
            <person name="Ma J."/>
        </authorList>
    </citation>
    <scope>NUCLEOTIDE SEQUENCE [LARGE SCALE GENOMIC DNA]</scope>
    <source>
        <strain evidence="8">JCM 15589</strain>
    </source>
</reference>
<evidence type="ECO:0000256" key="5">
    <source>
        <dbReference type="PROSITE-ProRule" id="PRU01026"/>
    </source>
</evidence>
<comment type="caution">
    <text evidence="7">The sequence shown here is derived from an EMBL/GenBank/DDBJ whole genome shotgun (WGS) entry which is preliminary data.</text>
</comment>
<organism evidence="7 8">
    <name type="scientific">Isoptericola hypogeus</name>
    <dbReference type="NCBI Taxonomy" id="300179"/>
    <lineage>
        <taxon>Bacteria</taxon>
        <taxon>Bacillati</taxon>
        <taxon>Actinomycetota</taxon>
        <taxon>Actinomycetes</taxon>
        <taxon>Micrococcales</taxon>
        <taxon>Promicromonosporaceae</taxon>
        <taxon>Isoptericola</taxon>
    </lineage>
</organism>
<comment type="caution">
    <text evidence="5">Lacks conserved residue(s) required for the propagation of feature annotation.</text>
</comment>
<evidence type="ECO:0000259" key="6">
    <source>
        <dbReference type="SMART" id="SM00650"/>
    </source>
</evidence>
<feature type="binding site" evidence="5">
    <location>
        <position position="105"/>
    </location>
    <ligand>
        <name>S-adenosyl-L-methionine</name>
        <dbReference type="ChEBI" id="CHEBI:59789"/>
    </ligand>
</feature>
<dbReference type="SUPFAM" id="SSF53335">
    <property type="entry name" value="S-adenosyl-L-methionine-dependent methyltransferases"/>
    <property type="match status" value="1"/>
</dbReference>
<dbReference type="InterPro" id="IPR029063">
    <property type="entry name" value="SAM-dependent_MTases_sf"/>
</dbReference>
<keyword evidence="4 5" id="KW-0694">RNA-binding</keyword>
<feature type="binding site" evidence="5">
    <location>
        <position position="44"/>
    </location>
    <ligand>
        <name>S-adenosyl-L-methionine</name>
        <dbReference type="ChEBI" id="CHEBI:59789"/>
    </ligand>
</feature>
<dbReference type="EMBL" id="BAAAPM010000003">
    <property type="protein sequence ID" value="GAA1718859.1"/>
    <property type="molecule type" value="Genomic_DNA"/>
</dbReference>
<protein>
    <submittedName>
        <fullName evidence="7">23S rRNA (Adenine(2058)-N(6))-methyltransferase Erm(37)</fullName>
    </submittedName>
</protein>
<dbReference type="Proteomes" id="UP001501138">
    <property type="component" value="Unassembled WGS sequence"/>
</dbReference>
<feature type="binding site" evidence="5">
    <location>
        <position position="65"/>
    </location>
    <ligand>
        <name>S-adenosyl-L-methionine</name>
        <dbReference type="ChEBI" id="CHEBI:59789"/>
    </ligand>
</feature>
<dbReference type="InterPro" id="IPR001737">
    <property type="entry name" value="KsgA/Erm"/>
</dbReference>
<dbReference type="PROSITE" id="PS51689">
    <property type="entry name" value="SAM_RNA_A_N6_MT"/>
    <property type="match status" value="1"/>
</dbReference>
<proteinExistence type="inferred from homology"/>
<accession>A0ABP4V6R4</accession>
<dbReference type="InterPro" id="IPR020598">
    <property type="entry name" value="rRNA_Ade_methylase_Trfase_N"/>
</dbReference>
<keyword evidence="8" id="KW-1185">Reference proteome</keyword>
<dbReference type="PANTHER" id="PTHR11727:SF27">
    <property type="entry name" value="RIBOSOMAL RNA SMALL SUBUNIT METHYLTRANSFERASE, CHLOROPLASTIC"/>
    <property type="match status" value="1"/>
</dbReference>
<gene>
    <name evidence="7" type="primary">erm(37)</name>
    <name evidence="7" type="ORF">GCM10009809_13390</name>
</gene>
<dbReference type="PANTHER" id="PTHR11727">
    <property type="entry name" value="DIMETHYLADENOSINE TRANSFERASE"/>
    <property type="match status" value="1"/>
</dbReference>
<evidence type="ECO:0000256" key="4">
    <source>
        <dbReference type="ARBA" id="ARBA00022884"/>
    </source>
</evidence>
<dbReference type="RefSeq" id="WP_344246890.1">
    <property type="nucleotide sequence ID" value="NZ_BAAAPM010000003.1"/>
</dbReference>
<dbReference type="Pfam" id="PF00398">
    <property type="entry name" value="RrnaAD"/>
    <property type="match status" value="1"/>
</dbReference>
<evidence type="ECO:0000256" key="1">
    <source>
        <dbReference type="ARBA" id="ARBA00022603"/>
    </source>
</evidence>